<protein>
    <submittedName>
        <fullName evidence="2">N-acetyltransferase</fullName>
    </submittedName>
</protein>
<evidence type="ECO:0000313" key="3">
    <source>
        <dbReference type="Proteomes" id="UP000282515"/>
    </source>
</evidence>
<accession>A0A3L8PI73</accession>
<dbReference type="SUPFAM" id="SSF55729">
    <property type="entry name" value="Acyl-CoA N-acyltransferases (Nat)"/>
    <property type="match status" value="1"/>
</dbReference>
<sequence>MPHDDFYAAPGLAGDIVRLVPLAEEHAPDLLEAADDEVFRHLSKPLPASVDQMRSLIAWYLEAPGVVPWAQLDVASGKAVGMTTYYDIDPALRTVAIGHTWLGRSHWRQGHNTEAKLLLLRRAFEELECVRVVWHTDIRNERSQAAITRLGALREGVLRKHRRRVDGSWRDTVIFSMVDDEWPAARDRLEEALALPR</sequence>
<dbReference type="Pfam" id="PF13302">
    <property type="entry name" value="Acetyltransf_3"/>
    <property type="match status" value="1"/>
</dbReference>
<proteinExistence type="predicted"/>
<gene>
    <name evidence="2" type="ORF">D9V41_13140</name>
</gene>
<dbReference type="AlphaFoldDB" id="A0A3L8PI73"/>
<dbReference type="Proteomes" id="UP000282515">
    <property type="component" value="Unassembled WGS sequence"/>
</dbReference>
<dbReference type="PANTHER" id="PTHR43610">
    <property type="entry name" value="BLL6696 PROTEIN"/>
    <property type="match status" value="1"/>
</dbReference>
<evidence type="ECO:0000313" key="2">
    <source>
        <dbReference type="EMBL" id="RLV55036.1"/>
    </source>
</evidence>
<dbReference type="GO" id="GO:0016747">
    <property type="term" value="F:acyltransferase activity, transferring groups other than amino-acyl groups"/>
    <property type="evidence" value="ECO:0007669"/>
    <property type="project" value="InterPro"/>
</dbReference>
<organism evidence="2 3">
    <name type="scientific">Aeromicrobium phragmitis</name>
    <dbReference type="NCBI Taxonomy" id="2478914"/>
    <lineage>
        <taxon>Bacteria</taxon>
        <taxon>Bacillati</taxon>
        <taxon>Actinomycetota</taxon>
        <taxon>Actinomycetes</taxon>
        <taxon>Propionibacteriales</taxon>
        <taxon>Nocardioidaceae</taxon>
        <taxon>Aeromicrobium</taxon>
    </lineage>
</organism>
<evidence type="ECO:0000259" key="1">
    <source>
        <dbReference type="PROSITE" id="PS51186"/>
    </source>
</evidence>
<dbReference type="OrthoDB" id="9795199at2"/>
<dbReference type="InterPro" id="IPR016181">
    <property type="entry name" value="Acyl_CoA_acyltransferase"/>
</dbReference>
<reference evidence="2 3" key="1">
    <citation type="submission" date="2018-10" db="EMBL/GenBank/DDBJ databases">
        <title>Aeromicrobium sp. 9W16Y-2 whole genome shotgun sequence.</title>
        <authorList>
            <person name="Li F."/>
        </authorList>
    </citation>
    <scope>NUCLEOTIDE SEQUENCE [LARGE SCALE GENOMIC DNA]</scope>
    <source>
        <strain evidence="2 3">9W16Y-2</strain>
    </source>
</reference>
<comment type="caution">
    <text evidence="2">The sequence shown here is derived from an EMBL/GenBank/DDBJ whole genome shotgun (WGS) entry which is preliminary data.</text>
</comment>
<dbReference type="PANTHER" id="PTHR43610:SF1">
    <property type="entry name" value="N-ACETYLTRANSFERASE DOMAIN-CONTAINING PROTEIN"/>
    <property type="match status" value="1"/>
</dbReference>
<dbReference type="EMBL" id="RDBF01000011">
    <property type="protein sequence ID" value="RLV55036.1"/>
    <property type="molecule type" value="Genomic_DNA"/>
</dbReference>
<keyword evidence="2" id="KW-0808">Transferase</keyword>
<feature type="domain" description="N-acetyltransferase" evidence="1">
    <location>
        <begin position="17"/>
        <end position="174"/>
    </location>
</feature>
<dbReference type="PROSITE" id="PS51186">
    <property type="entry name" value="GNAT"/>
    <property type="match status" value="1"/>
</dbReference>
<dbReference type="RefSeq" id="WP_121795038.1">
    <property type="nucleotide sequence ID" value="NZ_RDBF01000011.1"/>
</dbReference>
<dbReference type="Gene3D" id="3.40.630.30">
    <property type="match status" value="1"/>
</dbReference>
<dbReference type="InterPro" id="IPR000182">
    <property type="entry name" value="GNAT_dom"/>
</dbReference>
<name>A0A3L8PI73_9ACTN</name>
<keyword evidence="3" id="KW-1185">Reference proteome</keyword>